<comment type="similarity">
    <text evidence="1">Belongs to the enoyl-CoA hydratase/isomerase family.</text>
</comment>
<dbReference type="Gene3D" id="1.10.12.10">
    <property type="entry name" value="Lyase 2-enoyl-coa Hydratase, Chain A, domain 2"/>
    <property type="match status" value="1"/>
</dbReference>
<dbReference type="InterPro" id="IPR001753">
    <property type="entry name" value="Enoyl-CoA_hydra/iso"/>
</dbReference>
<dbReference type="PANTHER" id="PTHR43459">
    <property type="entry name" value="ENOYL-COA HYDRATASE"/>
    <property type="match status" value="1"/>
</dbReference>
<dbReference type="GO" id="GO:0003824">
    <property type="term" value="F:catalytic activity"/>
    <property type="evidence" value="ECO:0007669"/>
    <property type="project" value="UniProtKB-ARBA"/>
</dbReference>
<dbReference type="CDD" id="cd06558">
    <property type="entry name" value="crotonase-like"/>
    <property type="match status" value="1"/>
</dbReference>
<protein>
    <submittedName>
        <fullName evidence="2">Enoyl-CoA hydratase</fullName>
    </submittedName>
</protein>
<proteinExistence type="inferred from homology"/>
<dbReference type="Proteomes" id="UP000237752">
    <property type="component" value="Unassembled WGS sequence"/>
</dbReference>
<dbReference type="Pfam" id="PF00378">
    <property type="entry name" value="ECH_1"/>
    <property type="match status" value="1"/>
</dbReference>
<comment type="caution">
    <text evidence="2">The sequence shown here is derived from an EMBL/GenBank/DDBJ whole genome shotgun (WGS) entry which is preliminary data.</text>
</comment>
<dbReference type="EMBL" id="PVUE01000001">
    <property type="protein sequence ID" value="PRZ43918.1"/>
    <property type="molecule type" value="Genomic_DNA"/>
</dbReference>
<dbReference type="InterPro" id="IPR014748">
    <property type="entry name" value="Enoyl-CoA_hydra_C"/>
</dbReference>
<dbReference type="PANTHER" id="PTHR43459:SF1">
    <property type="entry name" value="EG:BACN32G11.4 PROTEIN"/>
    <property type="match status" value="1"/>
</dbReference>
<keyword evidence="3" id="KW-1185">Reference proteome</keyword>
<dbReference type="InterPro" id="IPR029045">
    <property type="entry name" value="ClpP/crotonase-like_dom_sf"/>
</dbReference>
<dbReference type="SUPFAM" id="SSF52096">
    <property type="entry name" value="ClpP/crotonase"/>
    <property type="match status" value="1"/>
</dbReference>
<evidence type="ECO:0000313" key="2">
    <source>
        <dbReference type="EMBL" id="PRZ43918.1"/>
    </source>
</evidence>
<dbReference type="Gene3D" id="3.90.226.10">
    <property type="entry name" value="2-enoyl-CoA Hydratase, Chain A, domain 1"/>
    <property type="match status" value="1"/>
</dbReference>
<accession>A0A2T1A6G1</accession>
<evidence type="ECO:0000256" key="1">
    <source>
        <dbReference type="ARBA" id="ARBA00005254"/>
    </source>
</evidence>
<dbReference type="AlphaFoldDB" id="A0A2T1A6G1"/>
<dbReference type="RefSeq" id="WP_106347459.1">
    <property type="nucleotide sequence ID" value="NZ_PVUE01000001.1"/>
</dbReference>
<gene>
    <name evidence="2" type="ORF">CLV47_10142</name>
</gene>
<name>A0A2T1A6G1_9ACTN</name>
<dbReference type="OrthoDB" id="9777711at2"/>
<evidence type="ECO:0000313" key="3">
    <source>
        <dbReference type="Proteomes" id="UP000237752"/>
    </source>
</evidence>
<reference evidence="2 3" key="1">
    <citation type="submission" date="2018-03" db="EMBL/GenBank/DDBJ databases">
        <title>Genomic Encyclopedia of Archaeal and Bacterial Type Strains, Phase II (KMG-II): from individual species to whole genera.</title>
        <authorList>
            <person name="Goeker M."/>
        </authorList>
    </citation>
    <scope>NUCLEOTIDE SEQUENCE [LARGE SCALE GENOMIC DNA]</scope>
    <source>
        <strain evidence="2 3">DSM 100065</strain>
    </source>
</reference>
<sequence>MTENAVLVEREGAVTIITLNNPERHNSLTPQIHEGLIAAFESLRTDYECRAVVLNGAGKSFCSGMDLKSPIGDSDGPGAVQRRLERLRASTNLILTMREIPQPIVVALQGHSVGAGFAFASASDIRIAAPDAKFNAVFVRIGMTPGDLGLSWLLPRLIGQTAAAELFYTGGVLDAERAEKLGFLNKIVDDPLAEAKAMAAEIASNAPFGVRMAKELLNASIGGGFREHMEIEMRSQVLGLMTQDHKDAVAAFPERRKPAFRDM</sequence>
<organism evidence="2 3">
    <name type="scientific">Antricoccus suffuscus</name>
    <dbReference type="NCBI Taxonomy" id="1629062"/>
    <lineage>
        <taxon>Bacteria</taxon>
        <taxon>Bacillati</taxon>
        <taxon>Actinomycetota</taxon>
        <taxon>Actinomycetes</taxon>
        <taxon>Geodermatophilales</taxon>
        <taxon>Antricoccaceae</taxon>
        <taxon>Antricoccus</taxon>
    </lineage>
</organism>